<feature type="region of interest" description="Disordered" evidence="1">
    <location>
        <begin position="54"/>
        <end position="82"/>
    </location>
</feature>
<organism evidence="3 4">
    <name type="scientific">Nocardioides abyssi</name>
    <dbReference type="NCBI Taxonomy" id="3058370"/>
    <lineage>
        <taxon>Bacteria</taxon>
        <taxon>Bacillati</taxon>
        <taxon>Actinomycetota</taxon>
        <taxon>Actinomycetes</taxon>
        <taxon>Propionibacteriales</taxon>
        <taxon>Nocardioidaceae</taxon>
        <taxon>Nocardioides</taxon>
    </lineage>
</organism>
<evidence type="ECO:0000313" key="4">
    <source>
        <dbReference type="Proteomes" id="UP001168537"/>
    </source>
</evidence>
<evidence type="ECO:0000256" key="1">
    <source>
        <dbReference type="SAM" id="MobiDB-lite"/>
    </source>
</evidence>
<comment type="caution">
    <text evidence="3">The sequence shown here is derived from an EMBL/GenBank/DDBJ whole genome shotgun (WGS) entry which is preliminary data.</text>
</comment>
<protein>
    <submittedName>
        <fullName evidence="3">DUF6504 family protein</fullName>
    </submittedName>
</protein>
<dbReference type="EMBL" id="JAUHJR010000009">
    <property type="protein sequence ID" value="MDN4163200.1"/>
    <property type="molecule type" value="Genomic_DNA"/>
</dbReference>
<keyword evidence="4" id="KW-1185">Reference proteome</keyword>
<dbReference type="InterPro" id="IPR045443">
    <property type="entry name" value="DUF6504"/>
</dbReference>
<dbReference type="Pfam" id="PF20114">
    <property type="entry name" value="DUF6504"/>
    <property type="match status" value="1"/>
</dbReference>
<dbReference type="Proteomes" id="UP001168537">
    <property type="component" value="Unassembled WGS sequence"/>
</dbReference>
<evidence type="ECO:0000313" key="3">
    <source>
        <dbReference type="EMBL" id="MDN4163200.1"/>
    </source>
</evidence>
<sequence length="110" mass="11973">MTQYDDPVEVRTGTGGLEGPAQFLWRGRLWKVRQVLDRRSQELPRREVWRVAAGRGRFDQHSGTDSSTDGSTDSSTDGSAVGVPVHGGVFDLVHDLPAGRWQLQAAGAGE</sequence>
<reference evidence="3" key="1">
    <citation type="submission" date="2023-06" db="EMBL/GenBank/DDBJ databases">
        <title>Draft genome sequence of Nocardioides sp. SOB72.</title>
        <authorList>
            <person name="Zhang G."/>
        </authorList>
    </citation>
    <scope>NUCLEOTIDE SEQUENCE</scope>
    <source>
        <strain evidence="3">SOB72</strain>
    </source>
</reference>
<feature type="domain" description="DUF6504" evidence="2">
    <location>
        <begin position="3"/>
        <end position="48"/>
    </location>
</feature>
<feature type="compositionally biased region" description="Low complexity" evidence="1">
    <location>
        <begin position="63"/>
        <end position="79"/>
    </location>
</feature>
<evidence type="ECO:0000259" key="2">
    <source>
        <dbReference type="Pfam" id="PF20114"/>
    </source>
</evidence>
<accession>A0ABT8EYD6</accession>
<name>A0ABT8EYD6_9ACTN</name>
<dbReference type="RefSeq" id="WP_300962435.1">
    <property type="nucleotide sequence ID" value="NZ_JAUHJR010000009.1"/>
</dbReference>
<gene>
    <name evidence="3" type="ORF">QWY29_17655</name>
</gene>
<proteinExistence type="predicted"/>